<dbReference type="Gene3D" id="3.40.190.290">
    <property type="match status" value="1"/>
</dbReference>
<dbReference type="InterPro" id="IPR005119">
    <property type="entry name" value="LysR_subst-bd"/>
</dbReference>
<dbReference type="Proteomes" id="UP000183417">
    <property type="component" value="Unassembled WGS sequence"/>
</dbReference>
<evidence type="ECO:0000313" key="7">
    <source>
        <dbReference type="Proteomes" id="UP000183417"/>
    </source>
</evidence>
<protein>
    <submittedName>
        <fullName evidence="6">Transcriptional regulator, LysR family</fullName>
    </submittedName>
</protein>
<evidence type="ECO:0000256" key="3">
    <source>
        <dbReference type="ARBA" id="ARBA00023125"/>
    </source>
</evidence>
<keyword evidence="4" id="KW-0804">Transcription</keyword>
<organism evidence="6 7">
    <name type="scientific">Delftia lacustris</name>
    <dbReference type="NCBI Taxonomy" id="558537"/>
    <lineage>
        <taxon>Bacteria</taxon>
        <taxon>Pseudomonadati</taxon>
        <taxon>Pseudomonadota</taxon>
        <taxon>Betaproteobacteria</taxon>
        <taxon>Burkholderiales</taxon>
        <taxon>Comamonadaceae</taxon>
        <taxon>Delftia</taxon>
    </lineage>
</organism>
<dbReference type="Pfam" id="PF00126">
    <property type="entry name" value="HTH_1"/>
    <property type="match status" value="1"/>
</dbReference>
<gene>
    <name evidence="6" type="ORF">SAMN05421547_103125</name>
</gene>
<sequence length="301" mass="33110">MDLGGLSLLVDIIEAGNLSRAAVRLGMSRANVSHRLNQFERQIGQQLLRRTTRQVEPTELGLRLYAHGRAIRQEVMAAAESVDSLGQSLQGTVRLSVPSGYGQLQMSGWLTEFMRMHPGITLEVIFDNDIEDLMQGAVDFAVRVMTEPPESLVACKLGDVLYEACATPQFLAQHGHPDSLLALKRVPLITSALTGQKLRTAGMNGARPTELRIRPRLMSPNFHFLRDAVLQGLGVAVVPRYMVAAELASGALERLPLPPGSLDFLATRQYLLYMPSHYQTRAITTLIDFLREKAAAEGLRG</sequence>
<dbReference type="EMBL" id="FNPE01000003">
    <property type="protein sequence ID" value="SDY21258.1"/>
    <property type="molecule type" value="Genomic_DNA"/>
</dbReference>
<dbReference type="PROSITE" id="PS50931">
    <property type="entry name" value="HTH_LYSR"/>
    <property type="match status" value="1"/>
</dbReference>
<dbReference type="GeneID" id="94689361"/>
<dbReference type="InterPro" id="IPR000847">
    <property type="entry name" value="LysR_HTH_N"/>
</dbReference>
<dbReference type="PANTHER" id="PTHR30537">
    <property type="entry name" value="HTH-TYPE TRANSCRIPTIONAL REGULATOR"/>
    <property type="match status" value="1"/>
</dbReference>
<dbReference type="InterPro" id="IPR058163">
    <property type="entry name" value="LysR-type_TF_proteobact-type"/>
</dbReference>
<dbReference type="GO" id="GO:0043565">
    <property type="term" value="F:sequence-specific DNA binding"/>
    <property type="evidence" value="ECO:0007669"/>
    <property type="project" value="TreeGrafter"/>
</dbReference>
<reference evidence="6 7" key="1">
    <citation type="submission" date="2016-10" db="EMBL/GenBank/DDBJ databases">
        <authorList>
            <person name="de Groot N.N."/>
        </authorList>
    </citation>
    <scope>NUCLEOTIDE SEQUENCE [LARGE SCALE GENOMIC DNA]</scope>
    <source>
        <strain evidence="6 7">LMG 24775</strain>
    </source>
</reference>
<evidence type="ECO:0000259" key="5">
    <source>
        <dbReference type="PROSITE" id="PS50931"/>
    </source>
</evidence>
<dbReference type="GO" id="GO:0006351">
    <property type="term" value="P:DNA-templated transcription"/>
    <property type="evidence" value="ECO:0007669"/>
    <property type="project" value="TreeGrafter"/>
</dbReference>
<evidence type="ECO:0000256" key="1">
    <source>
        <dbReference type="ARBA" id="ARBA00009437"/>
    </source>
</evidence>
<comment type="similarity">
    <text evidence="1">Belongs to the LysR transcriptional regulatory family.</text>
</comment>
<name>A0A1H3I2B2_9BURK</name>
<dbReference type="PANTHER" id="PTHR30537:SF35">
    <property type="entry name" value="TRANSCRIPTIONAL REGULATORY PROTEIN"/>
    <property type="match status" value="1"/>
</dbReference>
<dbReference type="RefSeq" id="WP_016447304.1">
    <property type="nucleotide sequence ID" value="NZ_AP025556.1"/>
</dbReference>
<accession>A0A1H3I2B2</accession>
<evidence type="ECO:0000313" key="6">
    <source>
        <dbReference type="EMBL" id="SDY21258.1"/>
    </source>
</evidence>
<evidence type="ECO:0000256" key="4">
    <source>
        <dbReference type="ARBA" id="ARBA00023163"/>
    </source>
</evidence>
<dbReference type="Pfam" id="PF03466">
    <property type="entry name" value="LysR_substrate"/>
    <property type="match status" value="1"/>
</dbReference>
<dbReference type="InterPro" id="IPR036390">
    <property type="entry name" value="WH_DNA-bd_sf"/>
</dbReference>
<feature type="domain" description="HTH lysR-type" evidence="5">
    <location>
        <begin position="1"/>
        <end position="58"/>
    </location>
</feature>
<keyword evidence="2" id="KW-0805">Transcription regulation</keyword>
<evidence type="ECO:0000256" key="2">
    <source>
        <dbReference type="ARBA" id="ARBA00023015"/>
    </source>
</evidence>
<dbReference type="InterPro" id="IPR036388">
    <property type="entry name" value="WH-like_DNA-bd_sf"/>
</dbReference>
<keyword evidence="3" id="KW-0238">DNA-binding</keyword>
<proteinExistence type="inferred from homology"/>
<dbReference type="Gene3D" id="1.10.10.10">
    <property type="entry name" value="Winged helix-like DNA-binding domain superfamily/Winged helix DNA-binding domain"/>
    <property type="match status" value="1"/>
</dbReference>
<dbReference type="CDD" id="cd08422">
    <property type="entry name" value="PBP2_CrgA_like"/>
    <property type="match status" value="1"/>
</dbReference>
<dbReference type="GO" id="GO:0003700">
    <property type="term" value="F:DNA-binding transcription factor activity"/>
    <property type="evidence" value="ECO:0007669"/>
    <property type="project" value="InterPro"/>
</dbReference>
<dbReference type="SUPFAM" id="SSF46785">
    <property type="entry name" value="Winged helix' DNA-binding domain"/>
    <property type="match status" value="1"/>
</dbReference>
<dbReference type="SUPFAM" id="SSF53850">
    <property type="entry name" value="Periplasmic binding protein-like II"/>
    <property type="match status" value="1"/>
</dbReference>
<dbReference type="AlphaFoldDB" id="A0A1H3I2B2"/>